<dbReference type="InterPro" id="IPR026341">
    <property type="entry name" value="T9SS_type_B"/>
</dbReference>
<sequence length="833" mass="91706">MVGYLKTISRLKTSKLKFYKKLIYFLSFLVPFSFLLGQEPTDCIAAVIACGNSQLNLDVNGIGTQELGFGINCSSQENNSVWLKVTTVTAGTLGFTIRPSVADINEDYDFFVFGPNVSCSNIGSAIRCSTTNPVQAGLTSNFTGMNGSSTDFSEGPGASGDSFVQWLDVQVGETYYIVIDRPIGGSAFFLDWTGSASFADPPVNSADISNTPINLESCDNLAPFNDGFMPFNLENNTNTILGTQNDVTVTYHISESDANIGINPLSSPYTNIANPQIIYARITNNNTECFELTQFNLNVNLGPNFATPSDYVICDDLNDGDNTNGRAVFTLSSKTNEILNGQNPSEINITYHSTQIGAELNMPATIVPNSYYNNTPFNEEIYVRIEDAFNANCFSISPLLLVVNPAATRIDHNILQCDEDGVTDGLTIFNLNEANTILTNGVDNLSTKFYVDNARSDEIINPDTYLNATNPQTIYVEVINDITSCVTDAELTLDVSLTDSFNTSITTCDDDGTEDGFYMFNLNDADADIVNGLPTGLDISYFESYEDALIEQNSLNNTYTNTIANSQTIYARVENNNDCYGISEIQLIVNPLPDIETEAVAKYCLNSFPQPILINASLNSGNISDFLYNWSSGEQDYTIQVNEIGNYSVTVTNRITGCTKEREIVVEASNIANIESIDITDAAQNNTITVNALGEGIYEYSLVNADGISYDYQENNTFENIKPGIYTILVRDIENNCGTIQQDVSVIGFPKFFTPNNDGENDTWQVYGISNTFQSQAKILIYNRYGKLLKELSPLEEGWDGVFNGQLLPSDDYWFSVLLEDGRLFKDHFTLKN</sequence>
<protein>
    <submittedName>
        <fullName evidence="1">Gliding motility-associated C-terminal domain-containing protein</fullName>
    </submittedName>
</protein>
<dbReference type="AlphaFoldDB" id="A0A1H9JJ75"/>
<dbReference type="OrthoDB" id="9765926at2"/>
<dbReference type="Proteomes" id="UP000198999">
    <property type="component" value="Unassembled WGS sequence"/>
</dbReference>
<dbReference type="STRING" id="419940.SAMN05421824_2548"/>
<dbReference type="EMBL" id="FOFN01000003">
    <property type="protein sequence ID" value="SEQ86870.1"/>
    <property type="molecule type" value="Genomic_DNA"/>
</dbReference>
<reference evidence="1 2" key="1">
    <citation type="submission" date="2016-10" db="EMBL/GenBank/DDBJ databases">
        <authorList>
            <person name="de Groot N.N."/>
        </authorList>
    </citation>
    <scope>NUCLEOTIDE SEQUENCE [LARGE SCALE GENOMIC DNA]</scope>
    <source>
        <strain evidence="1 2">DSM 21035</strain>
    </source>
</reference>
<proteinExistence type="predicted"/>
<organism evidence="1 2">
    <name type="scientific">Hyunsoonleella jejuensis</name>
    <dbReference type="NCBI Taxonomy" id="419940"/>
    <lineage>
        <taxon>Bacteria</taxon>
        <taxon>Pseudomonadati</taxon>
        <taxon>Bacteroidota</taxon>
        <taxon>Flavobacteriia</taxon>
        <taxon>Flavobacteriales</taxon>
        <taxon>Flavobacteriaceae</taxon>
    </lineage>
</organism>
<evidence type="ECO:0000313" key="1">
    <source>
        <dbReference type="EMBL" id="SEQ86870.1"/>
    </source>
</evidence>
<keyword evidence="2" id="KW-1185">Reference proteome</keyword>
<accession>A0A1H9JJ75</accession>
<name>A0A1H9JJ75_9FLAO</name>
<dbReference type="Pfam" id="PF13585">
    <property type="entry name" value="CHU_C"/>
    <property type="match status" value="1"/>
</dbReference>
<evidence type="ECO:0000313" key="2">
    <source>
        <dbReference type="Proteomes" id="UP000198999"/>
    </source>
</evidence>
<gene>
    <name evidence="1" type="ORF">SAMN05421824_2548</name>
</gene>
<dbReference type="NCBIfam" id="TIGR04131">
    <property type="entry name" value="Bac_Flav_CTERM"/>
    <property type="match status" value="1"/>
</dbReference>